<dbReference type="InterPro" id="IPR011990">
    <property type="entry name" value="TPR-like_helical_dom_sf"/>
</dbReference>
<dbReference type="OrthoDB" id="272077at2759"/>
<evidence type="ECO:0000256" key="2">
    <source>
        <dbReference type="SAM" id="MobiDB-lite"/>
    </source>
</evidence>
<accession>A0A1B9GW92</accession>
<reference evidence="4" key="2">
    <citation type="submission" date="2013-12" db="EMBL/GenBank/DDBJ databases">
        <title>Evolution of pathogenesis and genome organization in the Tremellales.</title>
        <authorList>
            <person name="Cuomo C."/>
            <person name="Litvintseva A."/>
            <person name="Heitman J."/>
            <person name="Chen Y."/>
            <person name="Sun S."/>
            <person name="Springer D."/>
            <person name="Dromer F."/>
            <person name="Young S."/>
            <person name="Zeng Q."/>
            <person name="Chapman S."/>
            <person name="Gujja S."/>
            <person name="Saif S."/>
            <person name="Birren B."/>
        </authorList>
    </citation>
    <scope>NUCLEOTIDE SEQUENCE [LARGE SCALE GENOMIC DNA]</scope>
    <source>
        <strain evidence="4">BCC8398</strain>
    </source>
</reference>
<dbReference type="Pfam" id="PF08238">
    <property type="entry name" value="Sel1"/>
    <property type="match status" value="5"/>
</dbReference>
<gene>
    <name evidence="3" type="ORF">I316_02850</name>
</gene>
<feature type="compositionally biased region" description="Gly residues" evidence="2">
    <location>
        <begin position="528"/>
        <end position="542"/>
    </location>
</feature>
<feature type="compositionally biased region" description="Polar residues" evidence="2">
    <location>
        <begin position="561"/>
        <end position="598"/>
    </location>
</feature>
<reference evidence="3 4" key="1">
    <citation type="submission" date="2013-07" db="EMBL/GenBank/DDBJ databases">
        <title>The Genome Sequence of Cryptococcus heveanensis BCC8398.</title>
        <authorList>
            <consortium name="The Broad Institute Genome Sequencing Platform"/>
            <person name="Cuomo C."/>
            <person name="Litvintseva A."/>
            <person name="Chen Y."/>
            <person name="Heitman J."/>
            <person name="Sun S."/>
            <person name="Springer D."/>
            <person name="Dromer F."/>
            <person name="Young S.K."/>
            <person name="Zeng Q."/>
            <person name="Gargeya S."/>
            <person name="Fitzgerald M."/>
            <person name="Abouelleil A."/>
            <person name="Alvarado L."/>
            <person name="Berlin A.M."/>
            <person name="Chapman S.B."/>
            <person name="Dewar J."/>
            <person name="Goldberg J."/>
            <person name="Griggs A."/>
            <person name="Gujja S."/>
            <person name="Hansen M."/>
            <person name="Howarth C."/>
            <person name="Imamovic A."/>
            <person name="Larimer J."/>
            <person name="McCowan C."/>
            <person name="Murphy C."/>
            <person name="Pearson M."/>
            <person name="Priest M."/>
            <person name="Roberts A."/>
            <person name="Saif S."/>
            <person name="Shea T."/>
            <person name="Sykes S."/>
            <person name="Wortman J."/>
            <person name="Nusbaum C."/>
            <person name="Birren B."/>
        </authorList>
    </citation>
    <scope>NUCLEOTIDE SEQUENCE [LARGE SCALE GENOMIC DNA]</scope>
    <source>
        <strain evidence="3 4">BCC8398</strain>
    </source>
</reference>
<feature type="region of interest" description="Disordered" evidence="2">
    <location>
        <begin position="1"/>
        <end position="30"/>
    </location>
</feature>
<keyword evidence="1" id="KW-0677">Repeat</keyword>
<feature type="compositionally biased region" description="Basic and acidic residues" evidence="2">
    <location>
        <begin position="637"/>
        <end position="650"/>
    </location>
</feature>
<dbReference type="Proteomes" id="UP000092666">
    <property type="component" value="Unassembled WGS sequence"/>
</dbReference>
<feature type="compositionally biased region" description="Polar residues" evidence="2">
    <location>
        <begin position="613"/>
        <end position="625"/>
    </location>
</feature>
<dbReference type="SMART" id="SM00671">
    <property type="entry name" value="SEL1"/>
    <property type="match status" value="6"/>
</dbReference>
<dbReference type="InterPro" id="IPR006597">
    <property type="entry name" value="Sel1-like"/>
</dbReference>
<evidence type="ECO:0000256" key="1">
    <source>
        <dbReference type="ARBA" id="ARBA00022737"/>
    </source>
</evidence>
<keyword evidence="4" id="KW-1185">Reference proteome</keyword>
<name>A0A1B9GW92_9TREE</name>
<dbReference type="InterPro" id="IPR051726">
    <property type="entry name" value="Chitin_Synth_Reg"/>
</dbReference>
<dbReference type="Gene3D" id="1.25.40.10">
    <property type="entry name" value="Tetratricopeptide repeat domain"/>
    <property type="match status" value="1"/>
</dbReference>
<evidence type="ECO:0008006" key="5">
    <source>
        <dbReference type="Google" id="ProtNLM"/>
    </source>
</evidence>
<protein>
    <recommendedName>
        <fullName evidence="5">Chitin synthase regulator 3</fullName>
    </recommendedName>
</protein>
<dbReference type="PANTHER" id="PTHR46430">
    <property type="entry name" value="PROTEIN SKT5-RELATED"/>
    <property type="match status" value="1"/>
</dbReference>
<feature type="region of interest" description="Disordered" evidence="2">
    <location>
        <begin position="70"/>
        <end position="97"/>
    </location>
</feature>
<feature type="compositionally biased region" description="Low complexity" evidence="2">
    <location>
        <begin position="626"/>
        <end position="636"/>
    </location>
</feature>
<feature type="compositionally biased region" description="Low complexity" evidence="2">
    <location>
        <begin position="474"/>
        <end position="490"/>
    </location>
</feature>
<feature type="region of interest" description="Disordered" evidence="2">
    <location>
        <begin position="438"/>
        <end position="650"/>
    </location>
</feature>
<dbReference type="EMBL" id="KI669499">
    <property type="protein sequence ID" value="OCF35304.1"/>
    <property type="molecule type" value="Genomic_DNA"/>
</dbReference>
<evidence type="ECO:0000313" key="3">
    <source>
        <dbReference type="EMBL" id="OCF35304.1"/>
    </source>
</evidence>
<sequence length="671" mass="72725">MPAGMALHQAFPSSSSSSLSSASTATEPPRTYSLPTVEILQAASSTLDSAEDWDQVSWAQDVLRLVERQVNPSGAGGGGGGPTDFAHPDSPRPMTQHLPPALKELLEMAVPILIVVSTSPDTRAAALACYLKARLQASGLCDDMLPKNQRQAFKDFEAAARGGEVRGWFRLGRDYEGVNDLQRAKDCYERGMKRGDCECTYRMGMAYLLGQLNMPTNPGTALTLLRQACDISTIDFPQPSYVYGMLLAGELSVPTEIKSHLVLPPTSVPNEALYAQWTIARDAIERAAYFCYPPAQYKAGHLYEHAALGCAYDPLVSVNWYTYASKNGETEADMALSKWFLCGAEGHFPKNENLARTFAEKAARKGHPNGCFALGYYYELGVGGRKDLDQARKWYQKAANLGNTDAPARLSALSAPVPTSISMAEHESRLNDTLVRRRTQAKIRSDRTSVSRPSRRPVQPQAQPPQLPIPMPMSPMAQLNNINNNSCTNNQVYKSPRPDIRGDYPLPAPTSPAPRVGEIMSPNPNSGYGAGGGAGRSGGGGYHMPSSNSFPSRPRIPHQAFQASASTSAHSPISPESQTFPRRQSAHTPIQDQNQNPHIQGRVGEDGRRYNGPGSTASNATISGVSTSTSLSNLPLPERRNDGKQPRKEAQTFAEMGFVSKPVEEEGCVIM</sequence>
<feature type="compositionally biased region" description="Low complexity" evidence="2">
    <location>
        <begin position="13"/>
        <end position="23"/>
    </location>
</feature>
<dbReference type="AlphaFoldDB" id="A0A1B9GW92"/>
<dbReference type="PANTHER" id="PTHR46430:SF2">
    <property type="entry name" value="CHITIN SYNTHASE REGULATORY FACTOR 4"/>
    <property type="match status" value="1"/>
</dbReference>
<feature type="compositionally biased region" description="Pro residues" evidence="2">
    <location>
        <begin position="462"/>
        <end position="473"/>
    </location>
</feature>
<evidence type="ECO:0000313" key="4">
    <source>
        <dbReference type="Proteomes" id="UP000092666"/>
    </source>
</evidence>
<proteinExistence type="predicted"/>
<organism evidence="3 4">
    <name type="scientific">Kwoniella heveanensis BCC8398</name>
    <dbReference type="NCBI Taxonomy" id="1296120"/>
    <lineage>
        <taxon>Eukaryota</taxon>
        <taxon>Fungi</taxon>
        <taxon>Dikarya</taxon>
        <taxon>Basidiomycota</taxon>
        <taxon>Agaricomycotina</taxon>
        <taxon>Tremellomycetes</taxon>
        <taxon>Tremellales</taxon>
        <taxon>Cryptococcaceae</taxon>
        <taxon>Kwoniella</taxon>
    </lineage>
</organism>
<dbReference type="SUPFAM" id="SSF81901">
    <property type="entry name" value="HCP-like"/>
    <property type="match status" value="2"/>
</dbReference>
<dbReference type="STRING" id="1296120.A0A1B9GW92"/>